<evidence type="ECO:0000256" key="9">
    <source>
        <dbReference type="ARBA" id="ARBA00023136"/>
    </source>
</evidence>
<dbReference type="EMBL" id="JBBNFP010000017">
    <property type="protein sequence ID" value="MEQ2486619.1"/>
    <property type="molecule type" value="Genomic_DNA"/>
</dbReference>
<comment type="subcellular location">
    <subcellularLocation>
        <location evidence="1">Cell inner membrane</location>
        <topology evidence="1">Single-pass membrane protein</topology>
        <orientation evidence="1">Periplasmic side</orientation>
    </subcellularLocation>
</comment>
<comment type="caution">
    <text evidence="12">The sequence shown here is derived from an EMBL/GenBank/DDBJ whole genome shotgun (WGS) entry which is preliminary data.</text>
</comment>
<dbReference type="PANTHER" id="PTHR33446:SF2">
    <property type="entry name" value="PROTEIN TONB"/>
    <property type="match status" value="1"/>
</dbReference>
<dbReference type="NCBIfam" id="TIGR01352">
    <property type="entry name" value="tonB_Cterm"/>
    <property type="match status" value="1"/>
</dbReference>
<evidence type="ECO:0000256" key="4">
    <source>
        <dbReference type="ARBA" id="ARBA00022475"/>
    </source>
</evidence>
<keyword evidence="6 10" id="KW-0812">Transmembrane</keyword>
<evidence type="ECO:0000256" key="3">
    <source>
        <dbReference type="ARBA" id="ARBA00022448"/>
    </source>
</evidence>
<keyword evidence="7" id="KW-0653">Protein transport</keyword>
<dbReference type="RefSeq" id="WP_215759694.1">
    <property type="nucleotide sequence ID" value="NZ_JAHKBE010000017.1"/>
</dbReference>
<evidence type="ECO:0000256" key="10">
    <source>
        <dbReference type="SAM" id="Phobius"/>
    </source>
</evidence>
<name>A0ABV1FQJ1_9BACT</name>
<sequence length="234" mass="25803">MEIKKNISADLERRRTGFFLLGLILSLSVFFVAMEYTSWPDNGADDESVLDDMAQDIALMPAMDTHDMISAVSAPAAKAVTNKVEESAEAADNSEKIAPVTSKLVIGDGEGVQKDANVTEALPQITVSQDSDVLRTVEQLPEFPGGMVEFMKWLTRNLKYPPYAQAQKIQGKVVVSFLVNKDGSIASPKIEKSCDPILDREALRVIRMMPKWKPGLMNEKPCRTMVAVPVNFQL</sequence>
<gene>
    <name evidence="12" type="ORF">AAAT34_06070</name>
</gene>
<reference evidence="12 13" key="1">
    <citation type="submission" date="2024-04" db="EMBL/GenBank/DDBJ databases">
        <title>Human intestinal bacterial collection.</title>
        <authorList>
            <person name="Pauvert C."/>
            <person name="Hitch T.C.A."/>
            <person name="Clavel T."/>
        </authorList>
    </citation>
    <scope>NUCLEOTIDE SEQUENCE [LARGE SCALE GENOMIC DNA]</scope>
    <source>
        <strain evidence="12 13">CLA-AA-H145</strain>
    </source>
</reference>
<dbReference type="InterPro" id="IPR037682">
    <property type="entry name" value="TonB_C"/>
</dbReference>
<keyword evidence="13" id="KW-1185">Reference proteome</keyword>
<feature type="transmembrane region" description="Helical" evidence="10">
    <location>
        <begin position="16"/>
        <end position="34"/>
    </location>
</feature>
<evidence type="ECO:0000256" key="8">
    <source>
        <dbReference type="ARBA" id="ARBA00022989"/>
    </source>
</evidence>
<feature type="domain" description="TonB C-terminal" evidence="11">
    <location>
        <begin position="145"/>
        <end position="234"/>
    </location>
</feature>
<comment type="similarity">
    <text evidence="2">Belongs to the TonB family.</text>
</comment>
<dbReference type="Pfam" id="PF03544">
    <property type="entry name" value="TonB_C"/>
    <property type="match status" value="1"/>
</dbReference>
<dbReference type="PANTHER" id="PTHR33446">
    <property type="entry name" value="PROTEIN TONB-RELATED"/>
    <property type="match status" value="1"/>
</dbReference>
<evidence type="ECO:0000256" key="7">
    <source>
        <dbReference type="ARBA" id="ARBA00022927"/>
    </source>
</evidence>
<keyword evidence="4" id="KW-1003">Cell membrane</keyword>
<evidence type="ECO:0000259" key="11">
    <source>
        <dbReference type="PROSITE" id="PS52015"/>
    </source>
</evidence>
<keyword evidence="5" id="KW-0997">Cell inner membrane</keyword>
<protein>
    <submittedName>
        <fullName evidence="12">TonB family protein</fullName>
    </submittedName>
</protein>
<evidence type="ECO:0000256" key="2">
    <source>
        <dbReference type="ARBA" id="ARBA00006555"/>
    </source>
</evidence>
<dbReference type="PROSITE" id="PS52015">
    <property type="entry name" value="TONB_CTD"/>
    <property type="match status" value="1"/>
</dbReference>
<dbReference type="SUPFAM" id="SSF74653">
    <property type="entry name" value="TolA/TonB C-terminal domain"/>
    <property type="match status" value="1"/>
</dbReference>
<dbReference type="InterPro" id="IPR006260">
    <property type="entry name" value="TonB/TolA_C"/>
</dbReference>
<evidence type="ECO:0000256" key="6">
    <source>
        <dbReference type="ARBA" id="ARBA00022692"/>
    </source>
</evidence>
<keyword evidence="9 10" id="KW-0472">Membrane</keyword>
<organism evidence="12 13">
    <name type="scientific">Hallella faecis</name>
    <dbReference type="NCBI Taxonomy" id="2841596"/>
    <lineage>
        <taxon>Bacteria</taxon>
        <taxon>Pseudomonadati</taxon>
        <taxon>Bacteroidota</taxon>
        <taxon>Bacteroidia</taxon>
        <taxon>Bacteroidales</taxon>
        <taxon>Prevotellaceae</taxon>
        <taxon>Hallella</taxon>
    </lineage>
</organism>
<dbReference type="InterPro" id="IPR051045">
    <property type="entry name" value="TonB-dependent_transducer"/>
</dbReference>
<proteinExistence type="inferred from homology"/>
<evidence type="ECO:0000256" key="5">
    <source>
        <dbReference type="ARBA" id="ARBA00022519"/>
    </source>
</evidence>
<accession>A0ABV1FQJ1</accession>
<keyword evidence="8 10" id="KW-1133">Transmembrane helix</keyword>
<keyword evidence="3" id="KW-0813">Transport</keyword>
<dbReference type="Proteomes" id="UP001487296">
    <property type="component" value="Unassembled WGS sequence"/>
</dbReference>
<evidence type="ECO:0000256" key="1">
    <source>
        <dbReference type="ARBA" id="ARBA00004383"/>
    </source>
</evidence>
<dbReference type="Gene3D" id="3.30.1150.10">
    <property type="match status" value="1"/>
</dbReference>
<evidence type="ECO:0000313" key="13">
    <source>
        <dbReference type="Proteomes" id="UP001487296"/>
    </source>
</evidence>
<evidence type="ECO:0000313" key="12">
    <source>
        <dbReference type="EMBL" id="MEQ2486619.1"/>
    </source>
</evidence>